<dbReference type="EMBL" id="CAJNOI010000041">
    <property type="protein sequence ID" value="CAF0917900.1"/>
    <property type="molecule type" value="Genomic_DNA"/>
</dbReference>
<evidence type="ECO:0000256" key="6">
    <source>
        <dbReference type="SAM" id="MobiDB-lite"/>
    </source>
</evidence>
<dbReference type="Pfam" id="PF16563">
    <property type="entry name" value="P66_CC"/>
    <property type="match status" value="1"/>
</dbReference>
<evidence type="ECO:0000259" key="7">
    <source>
        <dbReference type="Pfam" id="PF16563"/>
    </source>
</evidence>
<evidence type="ECO:0000313" key="10">
    <source>
        <dbReference type="Proteomes" id="UP000663832"/>
    </source>
</evidence>
<comment type="subcellular location">
    <subcellularLocation>
        <location evidence="1">Nucleus</location>
    </subcellularLocation>
</comment>
<accession>A0A813ZFK5</accession>
<keyword evidence="10" id="KW-1185">Reference proteome</keyword>
<dbReference type="Proteomes" id="UP000663877">
    <property type="component" value="Unassembled WGS sequence"/>
</dbReference>
<evidence type="ECO:0000256" key="2">
    <source>
        <dbReference type="ARBA" id="ARBA00023015"/>
    </source>
</evidence>
<feature type="compositionally biased region" description="Pro residues" evidence="6">
    <location>
        <begin position="90"/>
        <end position="110"/>
    </location>
</feature>
<keyword evidence="2" id="KW-0805">Transcription regulation</keyword>
<feature type="compositionally biased region" description="Polar residues" evidence="6">
    <location>
        <begin position="458"/>
        <end position="468"/>
    </location>
</feature>
<dbReference type="InterPro" id="IPR032346">
    <property type="entry name" value="P66_CC"/>
</dbReference>
<evidence type="ECO:0000256" key="3">
    <source>
        <dbReference type="ARBA" id="ARBA00023054"/>
    </source>
</evidence>
<feature type="region of interest" description="Disordered" evidence="6">
    <location>
        <begin position="396"/>
        <end position="415"/>
    </location>
</feature>
<evidence type="ECO:0000313" key="9">
    <source>
        <dbReference type="EMBL" id="CAF0917900.1"/>
    </source>
</evidence>
<name>A0A813ZFK5_9BILA</name>
<dbReference type="PANTHER" id="PTHR13455">
    <property type="entry name" value="TRANSCRIPTIONAL REPRESSOR P66-RELATED"/>
    <property type="match status" value="1"/>
</dbReference>
<evidence type="ECO:0000256" key="5">
    <source>
        <dbReference type="ARBA" id="ARBA00023242"/>
    </source>
</evidence>
<dbReference type="OrthoDB" id="7331812at2759"/>
<dbReference type="PANTHER" id="PTHR13455:SF7">
    <property type="entry name" value="SIMJANG, ISOFORM E"/>
    <property type="match status" value="1"/>
</dbReference>
<sequence>MSVKRSLSPESNDHNCITNDIRQLKRFKLHSIIQELQNEEAKLTLLKKLRSSQQLSTRTNKNLTTITNGFHSPTTHSITPPVKPAQLPITNPPPPQQLPPPLLLLPPPPQQQQQQHQQSTSNITRKAPNSPLLTNSNKISSTHQLEEHKTQAKVALRKHLERDLLNIPLPKPSLQDILFIPNGISLEFQPLVGLEDVVQCLSELQNDRHRLPQRFTDHAQIDQPYVCDQCGTDFTIRWWKHLNSKSSNQTSNILCDRCKKQVTRRMSKSEHSSLLKNVFISAMEQEKEIDKHFNVLIKQQKHSSRLSSSTSSSKSSAINNRQIQSVKTTPTFIPLTNHQHQTTKPKHSLSQNLSAKFPQQSSSSSTRKSNNNMIVQSPITTHGNHSRTVQHNKISMSIPPSHHHHHHQQQQQYRSLTSLPQQTKTNQTMKMSKNAVKQQSIPSSSRPMFPPNPDFINSFLSPNLVKSSNNKRRTFPNVETK</sequence>
<feature type="domain" description="Transcriptional repressor p66 coiled-coil MBD2-interaction" evidence="7">
    <location>
        <begin position="34"/>
        <end position="56"/>
    </location>
</feature>
<dbReference type="AlphaFoldDB" id="A0A813ZFK5"/>
<feature type="region of interest" description="Disordered" evidence="6">
    <location>
        <begin position="424"/>
        <end position="481"/>
    </location>
</feature>
<comment type="caution">
    <text evidence="8">The sequence shown here is derived from an EMBL/GenBank/DDBJ whole genome shotgun (WGS) entry which is preliminary data.</text>
</comment>
<keyword evidence="5" id="KW-0539">Nucleus</keyword>
<dbReference type="InterPro" id="IPR040386">
    <property type="entry name" value="P66"/>
</dbReference>
<protein>
    <recommendedName>
        <fullName evidence="7">Transcriptional repressor p66 coiled-coil MBD2-interaction domain-containing protein</fullName>
    </recommendedName>
</protein>
<evidence type="ECO:0000256" key="4">
    <source>
        <dbReference type="ARBA" id="ARBA00023163"/>
    </source>
</evidence>
<keyword evidence="4" id="KW-0804">Transcription</keyword>
<dbReference type="GO" id="GO:0000122">
    <property type="term" value="P:negative regulation of transcription by RNA polymerase II"/>
    <property type="evidence" value="ECO:0007669"/>
    <property type="project" value="InterPro"/>
</dbReference>
<dbReference type="Proteomes" id="UP000663832">
    <property type="component" value="Unassembled WGS sequence"/>
</dbReference>
<feature type="compositionally biased region" description="Polar residues" evidence="6">
    <location>
        <begin position="317"/>
        <end position="340"/>
    </location>
</feature>
<dbReference type="EMBL" id="CAJNOM010000042">
    <property type="protein sequence ID" value="CAF0898786.1"/>
    <property type="molecule type" value="Genomic_DNA"/>
</dbReference>
<evidence type="ECO:0000256" key="1">
    <source>
        <dbReference type="ARBA" id="ARBA00004123"/>
    </source>
</evidence>
<gene>
    <name evidence="9" type="ORF">BJG266_LOCUS11367</name>
    <name evidence="8" type="ORF">QVE165_LOCUS9360</name>
</gene>
<feature type="compositionally biased region" description="Polar residues" evidence="6">
    <location>
        <begin position="131"/>
        <end position="143"/>
    </location>
</feature>
<feature type="compositionally biased region" description="Polar residues" evidence="6">
    <location>
        <begin position="348"/>
        <end position="358"/>
    </location>
</feature>
<dbReference type="GO" id="GO:0016581">
    <property type="term" value="C:NuRD complex"/>
    <property type="evidence" value="ECO:0007669"/>
    <property type="project" value="TreeGrafter"/>
</dbReference>
<organism evidence="8 10">
    <name type="scientific">Adineta steineri</name>
    <dbReference type="NCBI Taxonomy" id="433720"/>
    <lineage>
        <taxon>Eukaryota</taxon>
        <taxon>Metazoa</taxon>
        <taxon>Spiralia</taxon>
        <taxon>Gnathifera</taxon>
        <taxon>Rotifera</taxon>
        <taxon>Eurotatoria</taxon>
        <taxon>Bdelloidea</taxon>
        <taxon>Adinetida</taxon>
        <taxon>Adinetidae</taxon>
        <taxon>Adineta</taxon>
    </lineage>
</organism>
<keyword evidence="3" id="KW-0175">Coiled coil</keyword>
<feature type="compositionally biased region" description="Low complexity" evidence="6">
    <location>
        <begin position="305"/>
        <end position="316"/>
    </location>
</feature>
<feature type="compositionally biased region" description="Polar residues" evidence="6">
    <location>
        <begin position="58"/>
        <end position="78"/>
    </location>
</feature>
<feature type="compositionally biased region" description="Polar residues" evidence="6">
    <location>
        <begin position="424"/>
        <end position="446"/>
    </location>
</feature>
<proteinExistence type="predicted"/>
<feature type="region of interest" description="Disordered" evidence="6">
    <location>
        <begin position="300"/>
        <end position="370"/>
    </location>
</feature>
<evidence type="ECO:0000313" key="8">
    <source>
        <dbReference type="EMBL" id="CAF0898786.1"/>
    </source>
</evidence>
<reference evidence="8" key="1">
    <citation type="submission" date="2021-02" db="EMBL/GenBank/DDBJ databases">
        <authorList>
            <person name="Nowell W R."/>
        </authorList>
    </citation>
    <scope>NUCLEOTIDE SEQUENCE</scope>
</reference>
<feature type="region of interest" description="Disordered" evidence="6">
    <location>
        <begin position="51"/>
        <end position="148"/>
    </location>
</feature>
<dbReference type="Gene3D" id="6.10.250.1650">
    <property type="match status" value="1"/>
</dbReference>